<dbReference type="InterPro" id="IPR000524">
    <property type="entry name" value="Tscrpt_reg_HTH_GntR"/>
</dbReference>
<evidence type="ECO:0000313" key="5">
    <source>
        <dbReference type="EMBL" id="SEP05076.1"/>
    </source>
</evidence>
<evidence type="ECO:0000256" key="2">
    <source>
        <dbReference type="ARBA" id="ARBA00023125"/>
    </source>
</evidence>
<dbReference type="RefSeq" id="WP_093119747.1">
    <property type="nucleotide sequence ID" value="NZ_FODS01000021.1"/>
</dbReference>
<keyword evidence="3" id="KW-0804">Transcription</keyword>
<dbReference type="SMART" id="SM00345">
    <property type="entry name" value="HTH_GNTR"/>
    <property type="match status" value="1"/>
</dbReference>
<keyword evidence="2 5" id="KW-0238">DNA-binding</keyword>
<evidence type="ECO:0000313" key="6">
    <source>
        <dbReference type="Proteomes" id="UP000198893"/>
    </source>
</evidence>
<dbReference type="STRING" id="569882.SAMN04490248_12142"/>
<dbReference type="GO" id="GO:0003677">
    <property type="term" value="F:DNA binding"/>
    <property type="evidence" value="ECO:0007669"/>
    <property type="project" value="UniProtKB-KW"/>
</dbReference>
<protein>
    <submittedName>
        <fullName evidence="5">DNA-binding transcriptional regulator, FadR family</fullName>
    </submittedName>
</protein>
<keyword evidence="6" id="KW-1185">Reference proteome</keyword>
<dbReference type="OrthoDB" id="9794015at2"/>
<feature type="domain" description="HTH gntR-type" evidence="4">
    <location>
        <begin position="10"/>
        <end position="78"/>
    </location>
</feature>
<sequence length="245" mass="27556">MLPIDKLRVPPAYQVISSELQKLILDGALKPGETLPPEVELAERFGVNRSTVREGIRQLESEGLVSREGRKRLIVTIPDHDDLAPRLTRAMILQKVSFRELWQVANQLEPLSAELAATAIDKDSLDILKTNVREMASTIEAGNSPAKLDMEFHSMLAEFTGNRVLLLSREPVGILLYTAFEKIRPRIEQAAQRNLEAHQRIVAALETGDAMVAREWMHKHLRDLMRGWLLSGSEMDARIEPGVNL</sequence>
<dbReference type="EMBL" id="FODS01000021">
    <property type="protein sequence ID" value="SEP05076.1"/>
    <property type="molecule type" value="Genomic_DNA"/>
</dbReference>
<proteinExistence type="predicted"/>
<evidence type="ECO:0000256" key="1">
    <source>
        <dbReference type="ARBA" id="ARBA00023015"/>
    </source>
</evidence>
<dbReference type="Proteomes" id="UP000198893">
    <property type="component" value="Unassembled WGS sequence"/>
</dbReference>
<dbReference type="Pfam" id="PF07729">
    <property type="entry name" value="FCD"/>
    <property type="match status" value="1"/>
</dbReference>
<dbReference type="SUPFAM" id="SSF46785">
    <property type="entry name" value="Winged helix' DNA-binding domain"/>
    <property type="match status" value="1"/>
</dbReference>
<dbReference type="PRINTS" id="PR00035">
    <property type="entry name" value="HTHGNTR"/>
</dbReference>
<dbReference type="Gene3D" id="1.20.120.530">
    <property type="entry name" value="GntR ligand-binding domain-like"/>
    <property type="match status" value="1"/>
</dbReference>
<evidence type="ECO:0000256" key="3">
    <source>
        <dbReference type="ARBA" id="ARBA00023163"/>
    </source>
</evidence>
<dbReference type="SUPFAM" id="SSF48008">
    <property type="entry name" value="GntR ligand-binding domain-like"/>
    <property type="match status" value="1"/>
</dbReference>
<dbReference type="Pfam" id="PF00392">
    <property type="entry name" value="GntR"/>
    <property type="match status" value="1"/>
</dbReference>
<dbReference type="InterPro" id="IPR008920">
    <property type="entry name" value="TF_FadR/GntR_C"/>
</dbReference>
<dbReference type="InterPro" id="IPR036390">
    <property type="entry name" value="WH_DNA-bd_sf"/>
</dbReference>
<dbReference type="PANTHER" id="PTHR43537:SF5">
    <property type="entry name" value="UXU OPERON TRANSCRIPTIONAL REGULATOR"/>
    <property type="match status" value="1"/>
</dbReference>
<dbReference type="InterPro" id="IPR036388">
    <property type="entry name" value="WH-like_DNA-bd_sf"/>
</dbReference>
<dbReference type="PROSITE" id="PS50949">
    <property type="entry name" value="HTH_GNTR"/>
    <property type="match status" value="1"/>
</dbReference>
<name>A0A1H8UPN9_9RHOB</name>
<reference evidence="5 6" key="1">
    <citation type="submission" date="2016-10" db="EMBL/GenBank/DDBJ databases">
        <authorList>
            <person name="de Groot N.N."/>
        </authorList>
    </citation>
    <scope>NUCLEOTIDE SEQUENCE [LARGE SCALE GENOMIC DNA]</scope>
    <source>
        <strain evidence="5 6">DSM 27842</strain>
    </source>
</reference>
<dbReference type="GO" id="GO:0003700">
    <property type="term" value="F:DNA-binding transcription factor activity"/>
    <property type="evidence" value="ECO:0007669"/>
    <property type="project" value="InterPro"/>
</dbReference>
<dbReference type="Gene3D" id="1.10.10.10">
    <property type="entry name" value="Winged helix-like DNA-binding domain superfamily/Winged helix DNA-binding domain"/>
    <property type="match status" value="1"/>
</dbReference>
<gene>
    <name evidence="5" type="ORF">SAMN04490248_12142</name>
</gene>
<accession>A0A1H8UPN9</accession>
<dbReference type="PANTHER" id="PTHR43537">
    <property type="entry name" value="TRANSCRIPTIONAL REGULATOR, GNTR FAMILY"/>
    <property type="match status" value="1"/>
</dbReference>
<dbReference type="AlphaFoldDB" id="A0A1H8UPN9"/>
<dbReference type="InterPro" id="IPR011711">
    <property type="entry name" value="GntR_C"/>
</dbReference>
<keyword evidence="1" id="KW-0805">Transcription regulation</keyword>
<dbReference type="CDD" id="cd07377">
    <property type="entry name" value="WHTH_GntR"/>
    <property type="match status" value="1"/>
</dbReference>
<organism evidence="5 6">
    <name type="scientific">Salinihabitans flavidus</name>
    <dbReference type="NCBI Taxonomy" id="569882"/>
    <lineage>
        <taxon>Bacteria</taxon>
        <taxon>Pseudomonadati</taxon>
        <taxon>Pseudomonadota</taxon>
        <taxon>Alphaproteobacteria</taxon>
        <taxon>Rhodobacterales</taxon>
        <taxon>Roseobacteraceae</taxon>
        <taxon>Salinihabitans</taxon>
    </lineage>
</organism>
<dbReference type="SMART" id="SM00895">
    <property type="entry name" value="FCD"/>
    <property type="match status" value="1"/>
</dbReference>
<evidence type="ECO:0000259" key="4">
    <source>
        <dbReference type="PROSITE" id="PS50949"/>
    </source>
</evidence>